<evidence type="ECO:0000256" key="1">
    <source>
        <dbReference type="SAM" id="Coils"/>
    </source>
</evidence>
<name>A0A1Y0IKL5_9BACL</name>
<dbReference type="InterPro" id="IPR036638">
    <property type="entry name" value="HLH_DNA-bd_sf"/>
</dbReference>
<sequence>MEHENENMSLEDTIETLRNEMHRLAEETGNLVNERVVRASQDLDQFLVKQQLRMRLET</sequence>
<accession>A0A1Y0IKL5</accession>
<dbReference type="OrthoDB" id="2376932at2"/>
<evidence type="ECO:0008006" key="4">
    <source>
        <dbReference type="Google" id="ProtNLM"/>
    </source>
</evidence>
<gene>
    <name evidence="2" type="ORF">CBW65_02025</name>
</gene>
<dbReference type="Pfam" id="PF09388">
    <property type="entry name" value="SpoOE-like"/>
    <property type="match status" value="1"/>
</dbReference>
<evidence type="ECO:0000313" key="3">
    <source>
        <dbReference type="Proteomes" id="UP000195437"/>
    </source>
</evidence>
<dbReference type="KEGG" id="tum:CBW65_02025"/>
<protein>
    <recommendedName>
        <fullName evidence="4">Spo0E family sporulation regulatory protein-aspartic acid phosphatase</fullName>
    </recommendedName>
</protein>
<dbReference type="EMBL" id="CP021434">
    <property type="protein sequence ID" value="ARU59973.1"/>
    <property type="molecule type" value="Genomic_DNA"/>
</dbReference>
<dbReference type="GO" id="GO:0043937">
    <property type="term" value="P:regulation of sporulation"/>
    <property type="evidence" value="ECO:0007669"/>
    <property type="project" value="InterPro"/>
</dbReference>
<reference evidence="3" key="1">
    <citation type="submission" date="2017-05" db="EMBL/GenBank/DDBJ databases">
        <authorList>
            <person name="Sung H."/>
        </authorList>
    </citation>
    <scope>NUCLEOTIDE SEQUENCE [LARGE SCALE GENOMIC DNA]</scope>
    <source>
        <strain evidence="3">AR23208</strain>
    </source>
</reference>
<keyword evidence="3" id="KW-1185">Reference proteome</keyword>
<keyword evidence="1" id="KW-0175">Coiled coil</keyword>
<proteinExistence type="predicted"/>
<dbReference type="RefSeq" id="WP_087455362.1">
    <property type="nucleotide sequence ID" value="NZ_CP021434.1"/>
</dbReference>
<dbReference type="InterPro" id="IPR018540">
    <property type="entry name" value="Spo0E-like"/>
</dbReference>
<evidence type="ECO:0000313" key="2">
    <source>
        <dbReference type="EMBL" id="ARU59973.1"/>
    </source>
</evidence>
<dbReference type="AlphaFoldDB" id="A0A1Y0IKL5"/>
<dbReference type="Proteomes" id="UP000195437">
    <property type="component" value="Chromosome"/>
</dbReference>
<organism evidence="2 3">
    <name type="scientific">Tumebacillus avium</name>
    <dbReference type="NCBI Taxonomy" id="1903704"/>
    <lineage>
        <taxon>Bacteria</taxon>
        <taxon>Bacillati</taxon>
        <taxon>Bacillota</taxon>
        <taxon>Bacilli</taxon>
        <taxon>Bacillales</taxon>
        <taxon>Alicyclobacillaceae</taxon>
        <taxon>Tumebacillus</taxon>
    </lineage>
</organism>
<dbReference type="Gene3D" id="4.10.280.10">
    <property type="entry name" value="Helix-loop-helix DNA-binding domain"/>
    <property type="match status" value="1"/>
</dbReference>
<dbReference type="InterPro" id="IPR037208">
    <property type="entry name" value="Spo0E-like_sf"/>
</dbReference>
<dbReference type="SUPFAM" id="SSF140500">
    <property type="entry name" value="BAS1536-like"/>
    <property type="match status" value="1"/>
</dbReference>
<feature type="coiled-coil region" evidence="1">
    <location>
        <begin position="7"/>
        <end position="34"/>
    </location>
</feature>
<dbReference type="GO" id="GO:0046983">
    <property type="term" value="F:protein dimerization activity"/>
    <property type="evidence" value="ECO:0007669"/>
    <property type="project" value="InterPro"/>
</dbReference>